<dbReference type="PANTHER" id="PTHR31297">
    <property type="entry name" value="GLUCAN ENDO-1,6-BETA-GLUCOSIDASE B"/>
    <property type="match status" value="1"/>
</dbReference>
<evidence type="ECO:0000256" key="9">
    <source>
        <dbReference type="ARBA" id="ARBA00038929"/>
    </source>
</evidence>
<evidence type="ECO:0000256" key="11">
    <source>
        <dbReference type="SAM" id="SignalP"/>
    </source>
</evidence>
<evidence type="ECO:0000256" key="1">
    <source>
        <dbReference type="ARBA" id="ARBA00004613"/>
    </source>
</evidence>
<comment type="caution">
    <text evidence="13">The sequence shown here is derived from an EMBL/GenBank/DDBJ whole genome shotgun (WGS) entry which is preliminary data.</text>
</comment>
<dbReference type="GO" id="GO:0005576">
    <property type="term" value="C:extracellular region"/>
    <property type="evidence" value="ECO:0007669"/>
    <property type="project" value="UniProtKB-SubCell"/>
</dbReference>
<evidence type="ECO:0000256" key="3">
    <source>
        <dbReference type="ARBA" id="ARBA00022525"/>
    </source>
</evidence>
<dbReference type="GO" id="GO:0009986">
    <property type="term" value="C:cell surface"/>
    <property type="evidence" value="ECO:0007669"/>
    <property type="project" value="TreeGrafter"/>
</dbReference>
<dbReference type="GO" id="GO:0004338">
    <property type="term" value="F:glucan exo-1,3-beta-glucosidase activity"/>
    <property type="evidence" value="ECO:0007669"/>
    <property type="project" value="UniProtKB-EC"/>
</dbReference>
<protein>
    <recommendedName>
        <fullName evidence="9">glucan 1,3-beta-glucosidase</fullName>
        <ecNumber evidence="9">3.2.1.58</ecNumber>
    </recommendedName>
</protein>
<dbReference type="EC" id="3.2.1.58" evidence="9"/>
<dbReference type="InterPro" id="IPR001547">
    <property type="entry name" value="Glyco_hydro_5"/>
</dbReference>
<comment type="similarity">
    <text evidence="2 10">Belongs to the glycosyl hydrolase 5 (cellulase A) family.</text>
</comment>
<comment type="subcellular location">
    <subcellularLocation>
        <location evidence="1">Secreted</location>
    </subcellularLocation>
</comment>
<accession>A0A8H7JBU8</accession>
<keyword evidence="6 10" id="KW-0326">Glycosidase</keyword>
<dbReference type="Pfam" id="PF00150">
    <property type="entry name" value="Cellulase"/>
    <property type="match status" value="1"/>
</dbReference>
<keyword evidence="14" id="KW-1185">Reference proteome</keyword>
<dbReference type="OrthoDB" id="1887033at2759"/>
<keyword evidence="7" id="KW-0961">Cell wall biogenesis/degradation</keyword>
<sequence>MVAQSILGACLLGLTASVLATPTTTQKGDYVNWRKFHANGVNLGGWLAQEATIDPYWWDPYCRGTVDEWNCCVKLGDQCNSVFEKRYATYITTKDIDKLASGGVNLIRIPTTYAAWVRIPGAGYHSGNQQKYLKQVADYAIKKYGMHVVLDLHSLPGGVNGLDIGERVGKWDWFNNQTNLDLSLKVVDAALHFIQSSGSPQSYSFAPINEPADNPDFSKFGTPAALSDTGAAWVLKYFKAVVAHAEAVNCKIPVMLQGSFKGEPFWSGNFSASANIVFDVHNYYFGRPSDSNNVTSLICADAKTLAGDGKFPVFVGEWAIQTSANNKFANRAKSLNTGLYAYNKYTQGNAYWTAKYLGNVSVVGEGTQSDYWNYESFIDMGIIDQKQGKQYCV</sequence>
<gene>
    <name evidence="13" type="ORF">EKO04_002080</name>
</gene>
<evidence type="ECO:0000313" key="14">
    <source>
        <dbReference type="Proteomes" id="UP000651452"/>
    </source>
</evidence>
<feature type="domain" description="Glycoside hydrolase family 5" evidence="12">
    <location>
        <begin position="87"/>
        <end position="355"/>
    </location>
</feature>
<dbReference type="GO" id="GO:0071555">
    <property type="term" value="P:cell wall organization"/>
    <property type="evidence" value="ECO:0007669"/>
    <property type="project" value="UniProtKB-KW"/>
</dbReference>
<keyword evidence="3" id="KW-0964">Secreted</keyword>
<evidence type="ECO:0000256" key="2">
    <source>
        <dbReference type="ARBA" id="ARBA00005641"/>
    </source>
</evidence>
<dbReference type="Gene3D" id="3.20.20.80">
    <property type="entry name" value="Glycosidases"/>
    <property type="match status" value="1"/>
</dbReference>
<organism evidence="13 14">
    <name type="scientific">Ascochyta lentis</name>
    <dbReference type="NCBI Taxonomy" id="205686"/>
    <lineage>
        <taxon>Eukaryota</taxon>
        <taxon>Fungi</taxon>
        <taxon>Dikarya</taxon>
        <taxon>Ascomycota</taxon>
        <taxon>Pezizomycotina</taxon>
        <taxon>Dothideomycetes</taxon>
        <taxon>Pleosporomycetidae</taxon>
        <taxon>Pleosporales</taxon>
        <taxon>Pleosporineae</taxon>
        <taxon>Didymellaceae</taxon>
        <taxon>Ascochyta</taxon>
    </lineage>
</organism>
<dbReference type="SUPFAM" id="SSF51445">
    <property type="entry name" value="(Trans)glycosidases"/>
    <property type="match status" value="1"/>
</dbReference>
<evidence type="ECO:0000256" key="10">
    <source>
        <dbReference type="RuleBase" id="RU361153"/>
    </source>
</evidence>
<evidence type="ECO:0000256" key="7">
    <source>
        <dbReference type="ARBA" id="ARBA00023316"/>
    </source>
</evidence>
<evidence type="ECO:0000259" key="12">
    <source>
        <dbReference type="Pfam" id="PF00150"/>
    </source>
</evidence>
<feature type="chain" id="PRO_5034103926" description="glucan 1,3-beta-glucosidase" evidence="11">
    <location>
        <begin position="21"/>
        <end position="393"/>
    </location>
</feature>
<dbReference type="InterPro" id="IPR050386">
    <property type="entry name" value="Glycosyl_hydrolase_5"/>
</dbReference>
<keyword evidence="5 10" id="KW-0378">Hydrolase</keyword>
<reference evidence="13" key="2">
    <citation type="submission" date="2020-09" db="EMBL/GenBank/DDBJ databases">
        <title>Reference genome assembly for Australian Ascochyta lentis isolate Al4.</title>
        <authorList>
            <person name="Lee R.C."/>
            <person name="Farfan-Caceres L.M."/>
            <person name="Debler J.W."/>
            <person name="Williams A.H."/>
            <person name="Henares B.M."/>
        </authorList>
    </citation>
    <scope>NUCLEOTIDE SEQUENCE</scope>
    <source>
        <strain evidence="13">Al4</strain>
    </source>
</reference>
<evidence type="ECO:0000256" key="6">
    <source>
        <dbReference type="ARBA" id="ARBA00023295"/>
    </source>
</evidence>
<dbReference type="AlphaFoldDB" id="A0A8H7JBU8"/>
<evidence type="ECO:0000256" key="5">
    <source>
        <dbReference type="ARBA" id="ARBA00022801"/>
    </source>
</evidence>
<dbReference type="GO" id="GO:0009251">
    <property type="term" value="P:glucan catabolic process"/>
    <property type="evidence" value="ECO:0007669"/>
    <property type="project" value="TreeGrafter"/>
</dbReference>
<keyword evidence="4 11" id="KW-0732">Signal</keyword>
<dbReference type="InterPro" id="IPR017853">
    <property type="entry name" value="GH"/>
</dbReference>
<dbReference type="PANTHER" id="PTHR31297:SF1">
    <property type="entry name" value="GLUCAN 1,3-BETA-GLUCOSIDASE I_II-RELATED"/>
    <property type="match status" value="1"/>
</dbReference>
<evidence type="ECO:0000313" key="13">
    <source>
        <dbReference type="EMBL" id="KAF9700127.1"/>
    </source>
</evidence>
<comment type="catalytic activity">
    <reaction evidence="8">
        <text>Successive hydrolysis of beta-D-glucose units from the non-reducing ends of (1-&gt;3)-beta-D-glucans, releasing alpha-glucose.</text>
        <dbReference type="EC" id="3.2.1.58"/>
    </reaction>
</comment>
<evidence type="ECO:0000256" key="4">
    <source>
        <dbReference type="ARBA" id="ARBA00022729"/>
    </source>
</evidence>
<evidence type="ECO:0000256" key="8">
    <source>
        <dbReference type="ARBA" id="ARBA00036824"/>
    </source>
</evidence>
<reference evidence="13" key="1">
    <citation type="submission" date="2018-12" db="EMBL/GenBank/DDBJ databases">
        <authorList>
            <person name="Syme R.A."/>
            <person name="Farfan-Caceres L."/>
            <person name="Lichtenzveig J."/>
        </authorList>
    </citation>
    <scope>NUCLEOTIDE SEQUENCE</scope>
    <source>
        <strain evidence="13">Al4</strain>
    </source>
</reference>
<proteinExistence type="inferred from homology"/>
<feature type="signal peptide" evidence="11">
    <location>
        <begin position="1"/>
        <end position="20"/>
    </location>
</feature>
<dbReference type="EMBL" id="RZGK01000003">
    <property type="protein sequence ID" value="KAF9700127.1"/>
    <property type="molecule type" value="Genomic_DNA"/>
</dbReference>
<name>A0A8H7JBU8_9PLEO</name>
<dbReference type="Proteomes" id="UP000651452">
    <property type="component" value="Unassembled WGS sequence"/>
</dbReference>